<accession>A0A8J8BDG8</accession>
<dbReference type="AlphaFoldDB" id="A0A8J8BDG8"/>
<evidence type="ECO:0000256" key="1">
    <source>
        <dbReference type="SAM" id="SignalP"/>
    </source>
</evidence>
<evidence type="ECO:0000313" key="2">
    <source>
        <dbReference type="EMBL" id="MBS2964131.1"/>
    </source>
</evidence>
<protein>
    <recommendedName>
        <fullName evidence="4">DUF11 domain-containing protein</fullName>
    </recommendedName>
</protein>
<keyword evidence="3" id="KW-1185">Reference proteome</keyword>
<keyword evidence="1" id="KW-0732">Signal</keyword>
<dbReference type="Proteomes" id="UP000677913">
    <property type="component" value="Unassembled WGS sequence"/>
</dbReference>
<feature type="chain" id="PRO_5035285253" description="DUF11 domain-containing protein" evidence="1">
    <location>
        <begin position="32"/>
        <end position="156"/>
    </location>
</feature>
<name>A0A8J8BDG8_9ACTN</name>
<gene>
    <name evidence="2" type="ORF">KGA66_13820</name>
</gene>
<dbReference type="EMBL" id="JAGSXH010000042">
    <property type="protein sequence ID" value="MBS2964131.1"/>
    <property type="molecule type" value="Genomic_DNA"/>
</dbReference>
<evidence type="ECO:0000313" key="3">
    <source>
        <dbReference type="Proteomes" id="UP000677913"/>
    </source>
</evidence>
<organism evidence="2 3">
    <name type="scientific">Actinocrinis puniceicyclus</name>
    <dbReference type="NCBI Taxonomy" id="977794"/>
    <lineage>
        <taxon>Bacteria</taxon>
        <taxon>Bacillati</taxon>
        <taxon>Actinomycetota</taxon>
        <taxon>Actinomycetes</taxon>
        <taxon>Catenulisporales</taxon>
        <taxon>Actinospicaceae</taxon>
        <taxon>Actinocrinis</taxon>
    </lineage>
</organism>
<comment type="caution">
    <text evidence="2">The sequence shown here is derived from an EMBL/GenBank/DDBJ whole genome shotgun (WGS) entry which is preliminary data.</text>
</comment>
<sequence length="156" mass="15487">MILVKRAAARVAAGVLAAAALAIAGPATAQAATDAGGAAPVTGTLTITPSTTVVGGQVVVVATATNNTSSTVAASLGIENPQYAAEQITAVSGHACTPRNLRRLIYCGNNLLAPGASMTITVKLTAIAGGTDNFTVYARVTYTTDDTFAYGTLTVS</sequence>
<reference evidence="2" key="1">
    <citation type="submission" date="2021-04" db="EMBL/GenBank/DDBJ databases">
        <title>Genome based classification of Actinospica acidithermotolerans sp. nov., an actinobacterium isolated from an Indonesian hot spring.</title>
        <authorList>
            <person name="Kusuma A.B."/>
            <person name="Putra K.E."/>
            <person name="Nafisah S."/>
            <person name="Loh J."/>
            <person name="Nouioui I."/>
            <person name="Goodfellow M."/>
        </authorList>
    </citation>
    <scope>NUCLEOTIDE SEQUENCE</scope>
    <source>
        <strain evidence="2">DSM 45618</strain>
    </source>
</reference>
<proteinExistence type="predicted"/>
<dbReference type="RefSeq" id="WP_211468487.1">
    <property type="nucleotide sequence ID" value="NZ_JAGSXH010000042.1"/>
</dbReference>
<evidence type="ECO:0008006" key="4">
    <source>
        <dbReference type="Google" id="ProtNLM"/>
    </source>
</evidence>
<feature type="signal peptide" evidence="1">
    <location>
        <begin position="1"/>
        <end position="31"/>
    </location>
</feature>